<organism evidence="1 2">
    <name type="scientific">Colletotrichum truncatum</name>
    <name type="common">Anthracnose fungus</name>
    <name type="synonym">Colletotrichum capsici</name>
    <dbReference type="NCBI Taxonomy" id="5467"/>
    <lineage>
        <taxon>Eukaryota</taxon>
        <taxon>Fungi</taxon>
        <taxon>Dikarya</taxon>
        <taxon>Ascomycota</taxon>
        <taxon>Pezizomycotina</taxon>
        <taxon>Sordariomycetes</taxon>
        <taxon>Hypocreomycetidae</taxon>
        <taxon>Glomerellales</taxon>
        <taxon>Glomerellaceae</taxon>
        <taxon>Colletotrichum</taxon>
        <taxon>Colletotrichum truncatum species complex</taxon>
    </lineage>
</organism>
<evidence type="ECO:0000313" key="2">
    <source>
        <dbReference type="Proteomes" id="UP000805649"/>
    </source>
</evidence>
<dbReference type="EMBL" id="VUJX02000010">
    <property type="protein sequence ID" value="KAL0931200.1"/>
    <property type="molecule type" value="Genomic_DNA"/>
</dbReference>
<name>A0ACC3YH38_COLTU</name>
<dbReference type="Proteomes" id="UP000805649">
    <property type="component" value="Unassembled WGS sequence"/>
</dbReference>
<keyword evidence="2" id="KW-1185">Reference proteome</keyword>
<comment type="caution">
    <text evidence="1">The sequence shown here is derived from an EMBL/GenBank/DDBJ whole genome shotgun (WGS) entry which is preliminary data.</text>
</comment>
<evidence type="ECO:0000313" key="1">
    <source>
        <dbReference type="EMBL" id="KAL0931200.1"/>
    </source>
</evidence>
<gene>
    <name evidence="1" type="ORF">CTRU02_213935</name>
</gene>
<accession>A0ACC3YH38</accession>
<sequence length="186" mass="20984">MANMMPAHQDVCDAFCSSQDFGGFLDDFIRTLNMVTPLWECLTIGLLALDLAITLHGISSKIADTVLLEAHANTTTVLALTELITLMQLLQMFLPAYPTDEFESLELSKKLRDHVHCKWIGGLFGTYGAEFAASIPRLDEGELRTFGLFLIPVGIAVVRKWRNLRRRLRELRRMEEEELIAGVFRG</sequence>
<protein>
    <submittedName>
        <fullName evidence="1">Uncharacterized protein</fullName>
    </submittedName>
</protein>
<reference evidence="1 2" key="1">
    <citation type="journal article" date="2020" name="Phytopathology">
        <title>Genome Sequence Resources of Colletotrichum truncatum, C. plurivorum, C. musicola, and C. sojae: Four Species Pathogenic to Soybean (Glycine max).</title>
        <authorList>
            <person name="Rogerio F."/>
            <person name="Boufleur T.R."/>
            <person name="Ciampi-Guillardi M."/>
            <person name="Sukno S.A."/>
            <person name="Thon M.R."/>
            <person name="Massola Junior N.S."/>
            <person name="Baroncelli R."/>
        </authorList>
    </citation>
    <scope>NUCLEOTIDE SEQUENCE [LARGE SCALE GENOMIC DNA]</scope>
    <source>
        <strain evidence="1 2">CMES1059</strain>
    </source>
</reference>
<proteinExistence type="predicted"/>